<dbReference type="PROSITE" id="PS50089">
    <property type="entry name" value="ZF_RING_2"/>
    <property type="match status" value="1"/>
</dbReference>
<dbReference type="Gene3D" id="3.30.40.10">
    <property type="entry name" value="Zinc/RING finger domain, C3HC4 (zinc finger)"/>
    <property type="match status" value="1"/>
</dbReference>
<evidence type="ECO:0000256" key="4">
    <source>
        <dbReference type="PROSITE-ProRule" id="PRU00175"/>
    </source>
</evidence>
<evidence type="ECO:0000256" key="1">
    <source>
        <dbReference type="ARBA" id="ARBA00022723"/>
    </source>
</evidence>
<evidence type="ECO:0000313" key="9">
    <source>
        <dbReference type="EMBL" id="CCO18622.1"/>
    </source>
</evidence>
<dbReference type="CDD" id="cd16531">
    <property type="entry name" value="RING-HC_RING1-like"/>
    <property type="match status" value="1"/>
</dbReference>
<keyword evidence="3" id="KW-0862">Zinc</keyword>
<dbReference type="Pfam" id="PF00628">
    <property type="entry name" value="PHD"/>
    <property type="match status" value="1"/>
</dbReference>
<dbReference type="InterPro" id="IPR044592">
    <property type="entry name" value="RING1A/B"/>
</dbReference>
<dbReference type="GO" id="GO:0008270">
    <property type="term" value="F:zinc ion binding"/>
    <property type="evidence" value="ECO:0007669"/>
    <property type="project" value="UniProtKB-KW"/>
</dbReference>
<name>K8EK60_9CHLO</name>
<feature type="compositionally biased region" description="Basic and acidic residues" evidence="6">
    <location>
        <begin position="44"/>
        <end position="53"/>
    </location>
</feature>
<dbReference type="InterPro" id="IPR018957">
    <property type="entry name" value="Znf_C3HC4_RING-type"/>
</dbReference>
<feature type="compositionally biased region" description="Polar residues" evidence="6">
    <location>
        <begin position="425"/>
        <end position="434"/>
    </location>
</feature>
<dbReference type="AlphaFoldDB" id="K8EK60"/>
<dbReference type="STRING" id="41875.K8EK60"/>
<dbReference type="GO" id="GO:0016567">
    <property type="term" value="P:protein ubiquitination"/>
    <property type="evidence" value="ECO:0007669"/>
    <property type="project" value="UniProtKB-UniPathway"/>
</dbReference>
<dbReference type="PANTHER" id="PTHR46537">
    <property type="entry name" value="OS11G0578200 PROTEIN"/>
    <property type="match status" value="1"/>
</dbReference>
<keyword evidence="10" id="KW-1185">Reference proteome</keyword>
<keyword evidence="2 4" id="KW-0863">Zinc-finger</keyword>
<feature type="compositionally biased region" description="Basic and acidic residues" evidence="6">
    <location>
        <begin position="436"/>
        <end position="446"/>
    </location>
</feature>
<dbReference type="SUPFAM" id="SSF57903">
    <property type="entry name" value="FYVE/PHD zinc finger"/>
    <property type="match status" value="1"/>
</dbReference>
<evidence type="ECO:0000313" key="10">
    <source>
        <dbReference type="Proteomes" id="UP000198341"/>
    </source>
</evidence>
<dbReference type="Gene3D" id="2.30.30.1150">
    <property type="match status" value="1"/>
</dbReference>
<reference evidence="9 10" key="1">
    <citation type="submission" date="2011-10" db="EMBL/GenBank/DDBJ databases">
        <authorList>
            <person name="Genoscope - CEA"/>
        </authorList>
    </citation>
    <scope>NUCLEOTIDE SEQUENCE [LARGE SCALE GENOMIC DNA]</scope>
    <source>
        <strain evidence="9 10">RCC 1105</strain>
    </source>
</reference>
<evidence type="ECO:0000256" key="2">
    <source>
        <dbReference type="ARBA" id="ARBA00022771"/>
    </source>
</evidence>
<dbReference type="OrthoDB" id="337575at2759"/>
<dbReference type="RefSeq" id="XP_007510277.1">
    <property type="nucleotide sequence ID" value="XM_007510215.1"/>
</dbReference>
<feature type="domain" description="PHD-type" evidence="7">
    <location>
        <begin position="583"/>
        <end position="635"/>
    </location>
</feature>
<evidence type="ECO:0000256" key="6">
    <source>
        <dbReference type="SAM" id="MobiDB-lite"/>
    </source>
</evidence>
<dbReference type="InterPro" id="IPR013083">
    <property type="entry name" value="Znf_RING/FYVE/PHD"/>
</dbReference>
<keyword evidence="5" id="KW-0175">Coiled coil</keyword>
<evidence type="ECO:0000259" key="8">
    <source>
        <dbReference type="PROSITE" id="PS50089"/>
    </source>
</evidence>
<feature type="coiled-coil region" evidence="5">
    <location>
        <begin position="187"/>
        <end position="238"/>
    </location>
</feature>
<feature type="region of interest" description="Disordered" evidence="6">
    <location>
        <begin position="347"/>
        <end position="377"/>
    </location>
</feature>
<dbReference type="InterPro" id="IPR019786">
    <property type="entry name" value="Zinc_finger_PHD-type_CS"/>
</dbReference>
<feature type="domain" description="RING-type" evidence="8">
    <location>
        <begin position="95"/>
        <end position="135"/>
    </location>
</feature>
<evidence type="ECO:0000256" key="3">
    <source>
        <dbReference type="ARBA" id="ARBA00022833"/>
    </source>
</evidence>
<dbReference type="PROSITE" id="PS01359">
    <property type="entry name" value="ZF_PHD_1"/>
    <property type="match status" value="1"/>
</dbReference>
<dbReference type="InterPro" id="IPR017907">
    <property type="entry name" value="Znf_RING_CS"/>
</dbReference>
<dbReference type="SMART" id="SM00249">
    <property type="entry name" value="PHD"/>
    <property type="match status" value="1"/>
</dbReference>
<dbReference type="CDD" id="cd15543">
    <property type="entry name" value="PHD_RSF1"/>
    <property type="match status" value="1"/>
</dbReference>
<protein>
    <recommendedName>
        <fullName evidence="11">RING-type domain-containing protein</fullName>
    </recommendedName>
</protein>
<dbReference type="InterPro" id="IPR001841">
    <property type="entry name" value="Znf_RING"/>
</dbReference>
<evidence type="ECO:0000256" key="5">
    <source>
        <dbReference type="SAM" id="Coils"/>
    </source>
</evidence>
<dbReference type="PROSITE" id="PS00518">
    <property type="entry name" value="ZF_RING_1"/>
    <property type="match status" value="1"/>
</dbReference>
<dbReference type="InterPro" id="IPR019787">
    <property type="entry name" value="Znf_PHD-finger"/>
</dbReference>
<feature type="region of interest" description="Disordered" evidence="6">
    <location>
        <begin position="425"/>
        <end position="449"/>
    </location>
</feature>
<dbReference type="Proteomes" id="UP000198341">
    <property type="component" value="Chromosome 11"/>
</dbReference>
<dbReference type="InterPro" id="IPR011011">
    <property type="entry name" value="Znf_FYVE_PHD"/>
</dbReference>
<dbReference type="Pfam" id="PF00097">
    <property type="entry name" value="zf-C3HC4"/>
    <property type="match status" value="1"/>
</dbReference>
<feature type="compositionally biased region" description="Basic and acidic residues" evidence="6">
    <location>
        <begin position="361"/>
        <end position="377"/>
    </location>
</feature>
<dbReference type="SUPFAM" id="SSF57850">
    <property type="entry name" value="RING/U-box"/>
    <property type="match status" value="1"/>
</dbReference>
<accession>K8EK60</accession>
<organism evidence="9 10">
    <name type="scientific">Bathycoccus prasinos</name>
    <dbReference type="NCBI Taxonomy" id="41875"/>
    <lineage>
        <taxon>Eukaryota</taxon>
        <taxon>Viridiplantae</taxon>
        <taxon>Chlorophyta</taxon>
        <taxon>Mamiellophyceae</taxon>
        <taxon>Mamiellales</taxon>
        <taxon>Bathycoccaceae</taxon>
        <taxon>Bathycoccus</taxon>
    </lineage>
</organism>
<feature type="compositionally biased region" description="Polar residues" evidence="6">
    <location>
        <begin position="28"/>
        <end position="37"/>
    </location>
</feature>
<dbReference type="UniPathway" id="UPA00143"/>
<dbReference type="GeneID" id="19013016"/>
<evidence type="ECO:0000259" key="7">
    <source>
        <dbReference type="PROSITE" id="PS50016"/>
    </source>
</evidence>
<dbReference type="EMBL" id="FO082268">
    <property type="protein sequence ID" value="CCO18622.1"/>
    <property type="molecule type" value="Genomic_DNA"/>
</dbReference>
<dbReference type="InterPro" id="IPR001965">
    <property type="entry name" value="Znf_PHD"/>
</dbReference>
<proteinExistence type="predicted"/>
<evidence type="ECO:0008006" key="11">
    <source>
        <dbReference type="Google" id="ProtNLM"/>
    </source>
</evidence>
<dbReference type="PROSITE" id="PS50016">
    <property type="entry name" value="ZF_PHD_2"/>
    <property type="match status" value="1"/>
</dbReference>
<feature type="compositionally biased region" description="Low complexity" evidence="6">
    <location>
        <begin position="60"/>
        <end position="78"/>
    </location>
</feature>
<gene>
    <name evidence="9" type="ordered locus">Bathy11g03370</name>
</gene>
<keyword evidence="1" id="KW-0479">Metal-binding</keyword>
<dbReference type="eggNOG" id="KOG1246">
    <property type="taxonomic scope" value="Eukaryota"/>
</dbReference>
<dbReference type="PANTHER" id="PTHR46537:SF3">
    <property type="entry name" value="E3 UBIQUITIN-PROTEIN LIGASE RING1A"/>
    <property type="match status" value="1"/>
</dbReference>
<dbReference type="KEGG" id="bpg:Bathy11g03370"/>
<dbReference type="eggNOG" id="KOG0311">
    <property type="taxonomic scope" value="Eukaryota"/>
</dbReference>
<sequence>MEEEEGISLLKVDDDNKEEKEEEAPNATELQKSTQLQFLGDDEDSKKEEKKLEEEEEKTNNNNALVTTTTTTLSNNNNNDDKKILYRDVRADTRCSICWGTVKNCVTVRVCLHRFCNDCVQESIRKNQMCCPECRAKVASRRDFVKDPKFDAIVSAIYAAKGGAESYDEKEERFSRKEATTILEDNLEKQREERNRYDAIAEQIKKEQQERKEQRLERERLRAQKEIEQRERMAAVERDMRMQQQDQLQRHIMMQQQQRALAGGGVATDHQLEKSVGIIDDYDDLIQGDRYKSQAEYDRRVREAKDKIKREADAKRMAMMASGMKIFNWEDDNKLKPLPARMDVAIKTSDHANDNENTSEQLEKRKREEEERQVQLKREEERRNFEAFTREHKMSGRVDYKKVKEQLSFTDLVKAKKFDLELANGTSNSKTVSGKESGEGKDRGSDEENDVSLANINNRAAQGHHAATANAATTAAPINLRGFVPKKMTISHENGMMHKSAIAKEDFMHISLRRVLGDPLAIAKFDHMLVPKDLTIENLLSSFVVQNFFVSAIVWKDKDGSEEKRQNEQLRVANFKFGEEADEVMCAECGAGHSPEKILLCDGCDAGLHCFCLTPKLDDIPEGDDPWYCDKCESKKPHKNTTVYELFKDEIEKGAFPLVLNYTGRA</sequence>
<feature type="region of interest" description="Disordered" evidence="6">
    <location>
        <begin position="1"/>
        <end position="80"/>
    </location>
</feature>